<organism evidence="7 8">
    <name type="scientific">Acorus gramineus</name>
    <name type="common">Dwarf sweet flag</name>
    <dbReference type="NCBI Taxonomy" id="55184"/>
    <lineage>
        <taxon>Eukaryota</taxon>
        <taxon>Viridiplantae</taxon>
        <taxon>Streptophyta</taxon>
        <taxon>Embryophyta</taxon>
        <taxon>Tracheophyta</taxon>
        <taxon>Spermatophyta</taxon>
        <taxon>Magnoliopsida</taxon>
        <taxon>Liliopsida</taxon>
        <taxon>Acoraceae</taxon>
        <taxon>Acorus</taxon>
    </lineage>
</organism>
<evidence type="ECO:0000313" key="8">
    <source>
        <dbReference type="Proteomes" id="UP001179952"/>
    </source>
</evidence>
<dbReference type="Proteomes" id="UP001179952">
    <property type="component" value="Unassembled WGS sequence"/>
</dbReference>
<reference evidence="7" key="1">
    <citation type="journal article" date="2023" name="Nat. Commun.">
        <title>Diploid and tetraploid genomes of Acorus and the evolution of monocots.</title>
        <authorList>
            <person name="Ma L."/>
            <person name="Liu K.W."/>
            <person name="Li Z."/>
            <person name="Hsiao Y.Y."/>
            <person name="Qi Y."/>
            <person name="Fu T."/>
            <person name="Tang G.D."/>
            <person name="Zhang D."/>
            <person name="Sun W.H."/>
            <person name="Liu D.K."/>
            <person name="Li Y."/>
            <person name="Chen G.Z."/>
            <person name="Liu X.D."/>
            <person name="Liao X.Y."/>
            <person name="Jiang Y.T."/>
            <person name="Yu X."/>
            <person name="Hao Y."/>
            <person name="Huang J."/>
            <person name="Zhao X.W."/>
            <person name="Ke S."/>
            <person name="Chen Y.Y."/>
            <person name="Wu W.L."/>
            <person name="Hsu J.L."/>
            <person name="Lin Y.F."/>
            <person name="Huang M.D."/>
            <person name="Li C.Y."/>
            <person name="Huang L."/>
            <person name="Wang Z.W."/>
            <person name="Zhao X."/>
            <person name="Zhong W.Y."/>
            <person name="Peng D.H."/>
            <person name="Ahmad S."/>
            <person name="Lan S."/>
            <person name="Zhang J.S."/>
            <person name="Tsai W.C."/>
            <person name="Van de Peer Y."/>
            <person name="Liu Z.J."/>
        </authorList>
    </citation>
    <scope>NUCLEOTIDE SEQUENCE</scope>
    <source>
        <strain evidence="7">SCP</strain>
    </source>
</reference>
<protein>
    <recommendedName>
        <fullName evidence="6">BED-type domain-containing protein</fullName>
    </recommendedName>
</protein>
<keyword evidence="1" id="KW-0479">Metal-binding</keyword>
<keyword evidence="3" id="KW-0862">Zinc</keyword>
<dbReference type="PANTHER" id="PTHR46951:SF2">
    <property type="entry name" value="BED-TYPE DOMAIN-CONTAINING PROTEIN"/>
    <property type="match status" value="1"/>
</dbReference>
<accession>A0AAV9A5J4</accession>
<evidence type="ECO:0000256" key="4">
    <source>
        <dbReference type="PROSITE-ProRule" id="PRU00027"/>
    </source>
</evidence>
<sequence>MPRLPDIGWQHGKMIGGHRHHVQCNYCHRTMIGGITRFKKHLASKRGEIKGCEAVPKEIRDIIRKHLALGKSKNACEKKSKEATIVSLVGPFSSDKKSESVDSDGDQDITTPRQEFLRLHEEEAQWPYILLF</sequence>
<dbReference type="AlphaFoldDB" id="A0AAV9A5J4"/>
<evidence type="ECO:0000256" key="2">
    <source>
        <dbReference type="ARBA" id="ARBA00022771"/>
    </source>
</evidence>
<reference evidence="7" key="2">
    <citation type="submission" date="2023-06" db="EMBL/GenBank/DDBJ databases">
        <authorList>
            <person name="Ma L."/>
            <person name="Liu K.-W."/>
            <person name="Li Z."/>
            <person name="Hsiao Y.-Y."/>
            <person name="Qi Y."/>
            <person name="Fu T."/>
            <person name="Tang G."/>
            <person name="Zhang D."/>
            <person name="Sun W.-H."/>
            <person name="Liu D.-K."/>
            <person name="Li Y."/>
            <person name="Chen G.-Z."/>
            <person name="Liu X.-D."/>
            <person name="Liao X.-Y."/>
            <person name="Jiang Y.-T."/>
            <person name="Yu X."/>
            <person name="Hao Y."/>
            <person name="Huang J."/>
            <person name="Zhao X.-W."/>
            <person name="Ke S."/>
            <person name="Chen Y.-Y."/>
            <person name="Wu W.-L."/>
            <person name="Hsu J.-L."/>
            <person name="Lin Y.-F."/>
            <person name="Huang M.-D."/>
            <person name="Li C.-Y."/>
            <person name="Huang L."/>
            <person name="Wang Z.-W."/>
            <person name="Zhao X."/>
            <person name="Zhong W.-Y."/>
            <person name="Peng D.-H."/>
            <person name="Ahmad S."/>
            <person name="Lan S."/>
            <person name="Zhang J.-S."/>
            <person name="Tsai W.-C."/>
            <person name="Van De Peer Y."/>
            <person name="Liu Z.-J."/>
        </authorList>
    </citation>
    <scope>NUCLEOTIDE SEQUENCE</scope>
    <source>
        <strain evidence="7">SCP</strain>
        <tissue evidence="7">Leaves</tissue>
    </source>
</reference>
<dbReference type="GO" id="GO:0008270">
    <property type="term" value="F:zinc ion binding"/>
    <property type="evidence" value="ECO:0007669"/>
    <property type="project" value="UniProtKB-KW"/>
</dbReference>
<dbReference type="InterPro" id="IPR003656">
    <property type="entry name" value="Znf_BED"/>
</dbReference>
<dbReference type="EMBL" id="JAUJYN010000012">
    <property type="protein sequence ID" value="KAK1259375.1"/>
    <property type="molecule type" value="Genomic_DNA"/>
</dbReference>
<feature type="domain" description="BED-type" evidence="6">
    <location>
        <begin position="3"/>
        <end position="59"/>
    </location>
</feature>
<comment type="caution">
    <text evidence="7">The sequence shown here is derived from an EMBL/GenBank/DDBJ whole genome shotgun (WGS) entry which is preliminary data.</text>
</comment>
<name>A0AAV9A5J4_ACOGR</name>
<dbReference type="PROSITE" id="PS50808">
    <property type="entry name" value="ZF_BED"/>
    <property type="match status" value="1"/>
</dbReference>
<dbReference type="PANTHER" id="PTHR46951">
    <property type="entry name" value="BED-TYPE DOMAIN-CONTAINING PROTEIN"/>
    <property type="match status" value="1"/>
</dbReference>
<keyword evidence="8" id="KW-1185">Reference proteome</keyword>
<evidence type="ECO:0000256" key="1">
    <source>
        <dbReference type="ARBA" id="ARBA00022723"/>
    </source>
</evidence>
<gene>
    <name evidence="7" type="ORF">QJS04_geneDACA005639</name>
</gene>
<proteinExistence type="predicted"/>
<evidence type="ECO:0000259" key="6">
    <source>
        <dbReference type="PROSITE" id="PS50808"/>
    </source>
</evidence>
<evidence type="ECO:0000256" key="5">
    <source>
        <dbReference type="SAM" id="MobiDB-lite"/>
    </source>
</evidence>
<evidence type="ECO:0000256" key="3">
    <source>
        <dbReference type="ARBA" id="ARBA00022833"/>
    </source>
</evidence>
<feature type="region of interest" description="Disordered" evidence="5">
    <location>
        <begin position="92"/>
        <end position="111"/>
    </location>
</feature>
<evidence type="ECO:0000313" key="7">
    <source>
        <dbReference type="EMBL" id="KAK1259375.1"/>
    </source>
</evidence>
<dbReference type="GO" id="GO:0003677">
    <property type="term" value="F:DNA binding"/>
    <property type="evidence" value="ECO:0007669"/>
    <property type="project" value="InterPro"/>
</dbReference>
<keyword evidence="2 4" id="KW-0863">Zinc-finger</keyword>